<sequence length="751" mass="83279">MRQSMLLIVCLWVGTLVRTSDGGSLSSEAMDALADEAKETLARAMEAISKQDKAEGKDTVPGRVPRSAWSCPFAKSQQRSRRSLRNEAHSAQVAAVAEGLLRSILSRLGHDGNEAADAVLAHINQRLSKEGNESCGFCPVQTPSSCDPRKPYREPDGSCNNLENPQWGQAYSCERRLLPAGYQDGVSEPRVKALSGNALPSARLVSFKLHPEKDVPDKQLTHLAMAFGQFLDHDISFTPTSTLPPLETFVGSQAGFPNGTESFNIDVPPDDPFYSRFNRSFLNFTRSLPCCHCQMGPREQMNSRTSFIDGSQIYGISKDIMDSLRTFDGGLLKYGTVNDSVVLPPSPEPENDTCSRPNEGKICSRTGDFRSNQNPGLVTMHTLFLREHNRIARKLVEKNPDWNDDVVFQTARRIVVACLQNIVYNEYLPVIVGPDAMTKHDLWPRKDGYTNYDSSVDATIINEFSTAAFRFGHSNIQGHFDIVNENGTAAGAIRLKDIYFQPFEYNNVTDGVLRGFVRQPMQATDRFGDPAVTNFLFRQPGSPTGNDLFAIDIQRGRDHGIQPYADYVKLCRSLTLETFADLTRFHLMPEEVAELYSKVYEDVRDIDFFSAGLNEPPVTGAAMGATFVCLVADMFGRLKRGDRFYYEHGEQAGSFTPEQLQTLKEITLAKIICENTEVKTKLQRNVFKLPGSGEKEVNCDDLPDIRLEHWAGSSAANEADNDSSEADNGSSEADNDSSEADNDSSETDNEL</sequence>
<dbReference type="InterPro" id="IPR010255">
    <property type="entry name" value="Haem_peroxidase_sf"/>
</dbReference>
<dbReference type="GO" id="GO:0006979">
    <property type="term" value="P:response to oxidative stress"/>
    <property type="evidence" value="ECO:0007669"/>
    <property type="project" value="InterPro"/>
</dbReference>
<dbReference type="InterPro" id="IPR037120">
    <property type="entry name" value="Haem_peroxidase_sf_animal"/>
</dbReference>
<evidence type="ECO:0000256" key="6">
    <source>
        <dbReference type="SAM" id="MobiDB-lite"/>
    </source>
</evidence>
<dbReference type="GO" id="GO:0046872">
    <property type="term" value="F:metal ion binding"/>
    <property type="evidence" value="ECO:0007669"/>
    <property type="project" value="UniProtKB-KW"/>
</dbReference>
<name>A0AAQ4DTM1_AMBAM</name>
<feature type="region of interest" description="Disordered" evidence="6">
    <location>
        <begin position="710"/>
        <end position="751"/>
    </location>
</feature>
<dbReference type="GO" id="GO:0020037">
    <property type="term" value="F:heme binding"/>
    <property type="evidence" value="ECO:0007669"/>
    <property type="project" value="InterPro"/>
</dbReference>
<evidence type="ECO:0000313" key="8">
    <source>
        <dbReference type="EMBL" id="KAK8765811.1"/>
    </source>
</evidence>
<keyword evidence="3" id="KW-0560">Oxidoreductase</keyword>
<dbReference type="PRINTS" id="PR00457">
    <property type="entry name" value="ANPEROXIDASE"/>
</dbReference>
<dbReference type="PROSITE" id="PS50292">
    <property type="entry name" value="PEROXIDASE_3"/>
    <property type="match status" value="1"/>
</dbReference>
<keyword evidence="5" id="KW-0349">Heme</keyword>
<dbReference type="CDD" id="cd09823">
    <property type="entry name" value="peroxinectin_like"/>
    <property type="match status" value="1"/>
</dbReference>
<dbReference type="AlphaFoldDB" id="A0AAQ4DTM1"/>
<evidence type="ECO:0000256" key="2">
    <source>
        <dbReference type="ARBA" id="ARBA00022525"/>
    </source>
</evidence>
<keyword evidence="2" id="KW-0964">Secreted</keyword>
<dbReference type="SUPFAM" id="SSF48113">
    <property type="entry name" value="Heme-dependent peroxidases"/>
    <property type="match status" value="1"/>
</dbReference>
<dbReference type="InterPro" id="IPR019791">
    <property type="entry name" value="Haem_peroxidase_animal"/>
</dbReference>
<evidence type="ECO:0000256" key="4">
    <source>
        <dbReference type="ARBA" id="ARBA00022729"/>
    </source>
</evidence>
<feature type="compositionally biased region" description="Acidic residues" evidence="6">
    <location>
        <begin position="733"/>
        <end position="751"/>
    </location>
</feature>
<evidence type="ECO:0000256" key="5">
    <source>
        <dbReference type="PIRSR" id="PIRSR619791-2"/>
    </source>
</evidence>
<keyword evidence="5" id="KW-0479">Metal-binding</keyword>
<evidence type="ECO:0000256" key="1">
    <source>
        <dbReference type="ARBA" id="ARBA00004613"/>
    </source>
</evidence>
<dbReference type="PANTHER" id="PTHR11475:SF143">
    <property type="entry name" value="PUTATIVE-RELATED"/>
    <property type="match status" value="1"/>
</dbReference>
<comment type="caution">
    <text evidence="8">The sequence shown here is derived from an EMBL/GenBank/DDBJ whole genome shotgun (WGS) entry which is preliminary data.</text>
</comment>
<comment type="subcellular location">
    <subcellularLocation>
        <location evidence="1">Secreted</location>
    </subcellularLocation>
</comment>
<feature type="chain" id="PRO_5042830653" evidence="7">
    <location>
        <begin position="23"/>
        <end position="751"/>
    </location>
</feature>
<dbReference type="GO" id="GO:0004601">
    <property type="term" value="F:peroxidase activity"/>
    <property type="evidence" value="ECO:0007669"/>
    <property type="project" value="UniProtKB-KW"/>
</dbReference>
<feature type="binding site" description="axial binding residue" evidence="5">
    <location>
        <position position="473"/>
    </location>
    <ligand>
        <name>heme b</name>
        <dbReference type="ChEBI" id="CHEBI:60344"/>
    </ligand>
    <ligandPart>
        <name>Fe</name>
        <dbReference type="ChEBI" id="CHEBI:18248"/>
    </ligandPart>
</feature>
<dbReference type="PANTHER" id="PTHR11475">
    <property type="entry name" value="OXIDASE/PEROXIDASE"/>
    <property type="match status" value="1"/>
</dbReference>
<keyword evidence="9" id="KW-1185">Reference proteome</keyword>
<evidence type="ECO:0000256" key="7">
    <source>
        <dbReference type="SAM" id="SignalP"/>
    </source>
</evidence>
<gene>
    <name evidence="8" type="ORF">V5799_031567</name>
</gene>
<dbReference type="FunFam" id="1.10.640.10:FF:000003">
    <property type="entry name" value="chorion peroxidase"/>
    <property type="match status" value="1"/>
</dbReference>
<keyword evidence="4 7" id="KW-0732">Signal</keyword>
<keyword evidence="5" id="KW-0408">Iron</keyword>
<evidence type="ECO:0000313" key="9">
    <source>
        <dbReference type="Proteomes" id="UP001321473"/>
    </source>
</evidence>
<accession>A0AAQ4DTM1</accession>
<dbReference type="Proteomes" id="UP001321473">
    <property type="component" value="Unassembled WGS sequence"/>
</dbReference>
<dbReference type="GO" id="GO:0005576">
    <property type="term" value="C:extracellular region"/>
    <property type="evidence" value="ECO:0007669"/>
    <property type="project" value="UniProtKB-SubCell"/>
</dbReference>
<evidence type="ECO:0000256" key="3">
    <source>
        <dbReference type="ARBA" id="ARBA00022559"/>
    </source>
</evidence>
<organism evidence="8 9">
    <name type="scientific">Amblyomma americanum</name>
    <name type="common">Lone star tick</name>
    <dbReference type="NCBI Taxonomy" id="6943"/>
    <lineage>
        <taxon>Eukaryota</taxon>
        <taxon>Metazoa</taxon>
        <taxon>Ecdysozoa</taxon>
        <taxon>Arthropoda</taxon>
        <taxon>Chelicerata</taxon>
        <taxon>Arachnida</taxon>
        <taxon>Acari</taxon>
        <taxon>Parasitiformes</taxon>
        <taxon>Ixodida</taxon>
        <taxon>Ixodoidea</taxon>
        <taxon>Ixodidae</taxon>
        <taxon>Amblyomminae</taxon>
        <taxon>Amblyomma</taxon>
    </lineage>
</organism>
<dbReference type="EMBL" id="JARKHS020026984">
    <property type="protein sequence ID" value="KAK8765811.1"/>
    <property type="molecule type" value="Genomic_DNA"/>
</dbReference>
<dbReference type="Pfam" id="PF03098">
    <property type="entry name" value="An_peroxidase"/>
    <property type="match status" value="1"/>
</dbReference>
<reference evidence="8 9" key="1">
    <citation type="journal article" date="2023" name="Arcadia Sci">
        <title>De novo assembly of a long-read Amblyomma americanum tick genome.</title>
        <authorList>
            <person name="Chou S."/>
            <person name="Poskanzer K.E."/>
            <person name="Rollins M."/>
            <person name="Thuy-Boun P.S."/>
        </authorList>
    </citation>
    <scope>NUCLEOTIDE SEQUENCE [LARGE SCALE GENOMIC DNA]</scope>
    <source>
        <strain evidence="8">F_SG_1</strain>
        <tissue evidence="8">Salivary glands</tissue>
    </source>
</reference>
<proteinExistence type="predicted"/>
<keyword evidence="3" id="KW-0575">Peroxidase</keyword>
<dbReference type="Gene3D" id="1.10.640.10">
    <property type="entry name" value="Haem peroxidase domain superfamily, animal type"/>
    <property type="match status" value="1"/>
</dbReference>
<feature type="signal peptide" evidence="7">
    <location>
        <begin position="1"/>
        <end position="22"/>
    </location>
</feature>
<protein>
    <submittedName>
        <fullName evidence="8">Uncharacterized protein</fullName>
    </submittedName>
</protein>